<keyword evidence="3" id="KW-1185">Reference proteome</keyword>
<dbReference type="Proteomes" id="UP000256310">
    <property type="component" value="Unassembled WGS sequence"/>
</dbReference>
<evidence type="ECO:0000313" key="2">
    <source>
        <dbReference type="EMBL" id="RED16921.1"/>
    </source>
</evidence>
<dbReference type="PANTHER" id="PTHR11220">
    <property type="entry name" value="HEME-BINDING PROTEIN-RELATED"/>
    <property type="match status" value="1"/>
</dbReference>
<protein>
    <submittedName>
        <fullName evidence="2">SOUL heme-binding protein</fullName>
    </submittedName>
</protein>
<dbReference type="PANTHER" id="PTHR11220:SF58">
    <property type="entry name" value="SOUL HEME-BINDING FAMILY PROTEIN"/>
    <property type="match status" value="1"/>
</dbReference>
<sequence>MGKARWIAAAAAGTAAVAAAAYYLNERNNEKPDYDLLIDEGRFALRAYPAMMVAETVQNGQRETALGNGFRVLADYIFARSRPGKKIAMTSPVLSNRADEGWRTRFVMPAKLGEADLPDPSPGVKLNEQPGRKLAAIRFSGNADDAALAENEAALREWMAANSLEPAGDVEYAFYNSPFIPGPMRRNEILIPVA</sequence>
<dbReference type="OrthoDB" id="2156220at2"/>
<evidence type="ECO:0000256" key="1">
    <source>
        <dbReference type="SAM" id="SignalP"/>
    </source>
</evidence>
<organism evidence="2 3">
    <name type="scientific">Parasphingopyxis lamellibrachiae</name>
    <dbReference type="NCBI Taxonomy" id="680125"/>
    <lineage>
        <taxon>Bacteria</taxon>
        <taxon>Pseudomonadati</taxon>
        <taxon>Pseudomonadota</taxon>
        <taxon>Alphaproteobacteria</taxon>
        <taxon>Sphingomonadales</taxon>
        <taxon>Sphingomonadaceae</taxon>
        <taxon>Parasphingopyxis</taxon>
    </lineage>
</organism>
<evidence type="ECO:0000313" key="3">
    <source>
        <dbReference type="Proteomes" id="UP000256310"/>
    </source>
</evidence>
<dbReference type="SUPFAM" id="SSF55136">
    <property type="entry name" value="Probable bacterial effector-binding domain"/>
    <property type="match status" value="1"/>
</dbReference>
<feature type="chain" id="PRO_5017660536" evidence="1">
    <location>
        <begin position="21"/>
        <end position="194"/>
    </location>
</feature>
<comment type="caution">
    <text evidence="2">The sequence shown here is derived from an EMBL/GenBank/DDBJ whole genome shotgun (WGS) entry which is preliminary data.</text>
</comment>
<dbReference type="RefSeq" id="WP_116236267.1">
    <property type="nucleotide sequence ID" value="NZ_QRDP01000004.1"/>
</dbReference>
<accession>A0A3D9FIH9</accession>
<dbReference type="Pfam" id="PF04832">
    <property type="entry name" value="SOUL"/>
    <property type="match status" value="1"/>
</dbReference>
<dbReference type="AlphaFoldDB" id="A0A3D9FIH9"/>
<dbReference type="Gene3D" id="3.20.80.10">
    <property type="entry name" value="Regulatory factor, effector binding domain"/>
    <property type="match status" value="1"/>
</dbReference>
<feature type="signal peptide" evidence="1">
    <location>
        <begin position="1"/>
        <end position="20"/>
    </location>
</feature>
<dbReference type="InterPro" id="IPR006917">
    <property type="entry name" value="SOUL_heme-bd"/>
</dbReference>
<gene>
    <name evidence="2" type="ORF">DFR46_1955</name>
</gene>
<name>A0A3D9FIH9_9SPHN</name>
<dbReference type="InterPro" id="IPR011256">
    <property type="entry name" value="Reg_factor_effector_dom_sf"/>
</dbReference>
<dbReference type="EMBL" id="QRDP01000004">
    <property type="protein sequence ID" value="RED16921.1"/>
    <property type="molecule type" value="Genomic_DNA"/>
</dbReference>
<keyword evidence="1" id="KW-0732">Signal</keyword>
<reference evidence="2 3" key="1">
    <citation type="submission" date="2018-07" db="EMBL/GenBank/DDBJ databases">
        <title>Genomic Encyclopedia of Type Strains, Phase IV (KMG-IV): sequencing the most valuable type-strain genomes for metagenomic binning, comparative biology and taxonomic classification.</title>
        <authorList>
            <person name="Goeker M."/>
        </authorList>
    </citation>
    <scope>NUCLEOTIDE SEQUENCE [LARGE SCALE GENOMIC DNA]</scope>
    <source>
        <strain evidence="2 3">DSM 26725</strain>
    </source>
</reference>
<proteinExistence type="predicted"/>